<protein>
    <submittedName>
        <fullName evidence="3">Uncharacterized protein</fullName>
    </submittedName>
</protein>
<gene>
    <name evidence="3" type="ORF">CFK41_14270</name>
</gene>
<keyword evidence="4" id="KW-1185">Reference proteome</keyword>
<dbReference type="OrthoDB" id="3699478at2"/>
<evidence type="ECO:0000313" key="4">
    <source>
        <dbReference type="Proteomes" id="UP000217889"/>
    </source>
</evidence>
<reference evidence="3 4" key="1">
    <citation type="journal article" date="2014" name="Int. J. Syst. Evol. Microbiol.">
        <title>Brachybacterium ginsengisoli sp. nov., isolated from soil of a ginseng field.</title>
        <authorList>
            <person name="Hoang V.A."/>
            <person name="Kim Y.J."/>
            <person name="Nguyen N.L."/>
            <person name="Yang D.C."/>
        </authorList>
    </citation>
    <scope>NUCLEOTIDE SEQUENCE [LARGE SCALE GENOMIC DNA]</scope>
    <source>
        <strain evidence="3 4">DCY80</strain>
    </source>
</reference>
<keyword evidence="2" id="KW-1133">Transmembrane helix</keyword>
<organism evidence="3 4">
    <name type="scientific">Brachybacterium ginsengisoli</name>
    <dbReference type="NCBI Taxonomy" id="1331682"/>
    <lineage>
        <taxon>Bacteria</taxon>
        <taxon>Bacillati</taxon>
        <taxon>Actinomycetota</taxon>
        <taxon>Actinomycetes</taxon>
        <taxon>Micrococcales</taxon>
        <taxon>Dermabacteraceae</taxon>
        <taxon>Brachybacterium</taxon>
    </lineage>
</organism>
<feature type="transmembrane region" description="Helical" evidence="2">
    <location>
        <begin position="376"/>
        <end position="399"/>
    </location>
</feature>
<dbReference type="RefSeq" id="WP_096800271.1">
    <property type="nucleotide sequence ID" value="NZ_CP023564.1"/>
</dbReference>
<dbReference type="AlphaFoldDB" id="A0A291H014"/>
<feature type="compositionally biased region" description="Basic and acidic residues" evidence="1">
    <location>
        <begin position="463"/>
        <end position="477"/>
    </location>
</feature>
<feature type="transmembrane region" description="Helical" evidence="2">
    <location>
        <begin position="265"/>
        <end position="284"/>
    </location>
</feature>
<evidence type="ECO:0000256" key="2">
    <source>
        <dbReference type="SAM" id="Phobius"/>
    </source>
</evidence>
<feature type="region of interest" description="Disordered" evidence="1">
    <location>
        <begin position="463"/>
        <end position="499"/>
    </location>
</feature>
<feature type="transmembrane region" description="Helical" evidence="2">
    <location>
        <begin position="163"/>
        <end position="183"/>
    </location>
</feature>
<evidence type="ECO:0000256" key="1">
    <source>
        <dbReference type="SAM" id="MobiDB-lite"/>
    </source>
</evidence>
<accession>A0A291H014</accession>
<feature type="transmembrane region" description="Helical" evidence="2">
    <location>
        <begin position="419"/>
        <end position="449"/>
    </location>
</feature>
<feature type="transmembrane region" description="Helical" evidence="2">
    <location>
        <begin position="132"/>
        <end position="151"/>
    </location>
</feature>
<keyword evidence="2" id="KW-0812">Transmembrane</keyword>
<feature type="transmembrane region" description="Helical" evidence="2">
    <location>
        <begin position="74"/>
        <end position="94"/>
    </location>
</feature>
<dbReference type="EMBL" id="CP023564">
    <property type="protein sequence ID" value="ATG55811.1"/>
    <property type="molecule type" value="Genomic_DNA"/>
</dbReference>
<sequence>MNSGSGDHDQEPYWEEYPIGGVGEVLRTVSGVLIGLLIGLGVTFVLIIGVGLVVESSSGPLADMFDQLARASMVPLLTVTPTAAVLWALSGDIADVATIRAIRRAAERGAPVQAVPHPYQVRVVVEPPLSRLFGVLFFVLVMAGLGVVTMVVMPFTEGHIDDYVPIGFAISLVVGIAAVAGLLGQRAYRRGHTARNAVIATHWHQDMEARAWRRARGVSGGRSPRRRRKNDAGGEGADNGGADDGRRERAAAPGSRRLRRIAGGLDGAALVLLSLSFLILLPALGLRCSAVPGTAGQECHETSYDSSLVETLIVSGFAIFAVGIALAVVLGVVGLVVEVVANRIERSQLEAALEDPHSPRPEDSLLQRHTERRTPLVALLAAGLAGTAALLGPALIALGSGRMEDVASLYDDAEVQFAAYVPLGWGTVTAAILLLVLALALTAASCVLGRPMRNTLTRRWPTRPEVKYRSQGEDKPPKPVAATRGPALHTLLREEPTKS</sequence>
<evidence type="ECO:0000313" key="3">
    <source>
        <dbReference type="EMBL" id="ATG55811.1"/>
    </source>
</evidence>
<feature type="transmembrane region" description="Helical" evidence="2">
    <location>
        <begin position="312"/>
        <end position="337"/>
    </location>
</feature>
<dbReference type="Proteomes" id="UP000217889">
    <property type="component" value="Chromosome"/>
</dbReference>
<feature type="region of interest" description="Disordered" evidence="1">
    <location>
        <begin position="214"/>
        <end position="253"/>
    </location>
</feature>
<dbReference type="KEGG" id="bgg:CFK41_14270"/>
<keyword evidence="2" id="KW-0472">Membrane</keyword>
<name>A0A291H014_9MICO</name>
<feature type="transmembrane region" description="Helical" evidence="2">
    <location>
        <begin position="32"/>
        <end position="54"/>
    </location>
</feature>
<proteinExistence type="predicted"/>